<gene>
    <name evidence="2" type="ORF">ACIPEN_14295</name>
</gene>
<evidence type="ECO:0000256" key="1">
    <source>
        <dbReference type="SAM" id="MobiDB-lite"/>
    </source>
</evidence>
<evidence type="ECO:0000313" key="2">
    <source>
        <dbReference type="EMBL" id="MFJ3046998.1"/>
    </source>
</evidence>
<dbReference type="Proteomes" id="UP001617427">
    <property type="component" value="Unassembled WGS sequence"/>
</dbReference>
<dbReference type="RefSeq" id="WP_402701403.1">
    <property type="nucleotide sequence ID" value="NZ_JBIUZV010000007.1"/>
</dbReference>
<protein>
    <recommendedName>
        <fullName evidence="4">Phage-encoded membrane protein</fullName>
    </recommendedName>
</protein>
<evidence type="ECO:0008006" key="4">
    <source>
        <dbReference type="Google" id="ProtNLM"/>
    </source>
</evidence>
<organism evidence="2 3">
    <name type="scientific">Herbaspirillum chlorophenolicum</name>
    <dbReference type="NCBI Taxonomy" id="211589"/>
    <lineage>
        <taxon>Bacteria</taxon>
        <taxon>Pseudomonadati</taxon>
        <taxon>Pseudomonadota</taxon>
        <taxon>Betaproteobacteria</taxon>
        <taxon>Burkholderiales</taxon>
        <taxon>Oxalobacteraceae</taxon>
        <taxon>Herbaspirillum</taxon>
    </lineage>
</organism>
<dbReference type="EMBL" id="JBIUZV010000007">
    <property type="protein sequence ID" value="MFJ3046998.1"/>
    <property type="molecule type" value="Genomic_DNA"/>
</dbReference>
<proteinExistence type="predicted"/>
<name>A0ABW8F160_9BURK</name>
<comment type="caution">
    <text evidence="2">The sequence shown here is derived from an EMBL/GenBank/DDBJ whole genome shotgun (WGS) entry which is preliminary data.</text>
</comment>
<feature type="region of interest" description="Disordered" evidence="1">
    <location>
        <begin position="105"/>
        <end position="125"/>
    </location>
</feature>
<sequence length="223" mass="24596">MSEKLEVQGDVAQLIGGNVNEAPRQNNVVNFNVGTDKGPVQTLTDLQRKRIAGLVRELCAITQEDTLVVYRVILTEFGAERMKDMPREKYHDVVAQVERWIAENKQGAQKESPAAANLDAPEPELPTAAPAHHCNTCSEKEISYARLQRVSRGQWALSAILALSCGILLYKMPAPADAAPADEHHCLFEGKPYTAGSTIKATGSTFRECLPDQSGRMTWQRPR</sequence>
<reference evidence="2 3" key="1">
    <citation type="submission" date="2024-10" db="EMBL/GenBank/DDBJ databases">
        <title>The Natural Products Discovery Center: Release of the First 8490 Sequenced Strains for Exploring Actinobacteria Biosynthetic Diversity.</title>
        <authorList>
            <person name="Kalkreuter E."/>
            <person name="Kautsar S.A."/>
            <person name="Yang D."/>
            <person name="Bader C.D."/>
            <person name="Teijaro C.N."/>
            <person name="Fluegel L."/>
            <person name="Davis C.M."/>
            <person name="Simpson J.R."/>
            <person name="Lauterbach L."/>
            <person name="Steele A.D."/>
            <person name="Gui C."/>
            <person name="Meng S."/>
            <person name="Li G."/>
            <person name="Viehrig K."/>
            <person name="Ye F."/>
            <person name="Su P."/>
            <person name="Kiefer A.F."/>
            <person name="Nichols A."/>
            <person name="Cepeda A.J."/>
            <person name="Yan W."/>
            <person name="Fan B."/>
            <person name="Jiang Y."/>
            <person name="Adhikari A."/>
            <person name="Zheng C.-J."/>
            <person name="Schuster L."/>
            <person name="Cowan T.M."/>
            <person name="Smanski M.J."/>
            <person name="Chevrette M.G."/>
            <person name="De Carvalho L.P.S."/>
            <person name="Shen B."/>
        </authorList>
    </citation>
    <scope>NUCLEOTIDE SEQUENCE [LARGE SCALE GENOMIC DNA]</scope>
    <source>
        <strain evidence="2 3">NPDC087045</strain>
    </source>
</reference>
<keyword evidence="3" id="KW-1185">Reference proteome</keyword>
<accession>A0ABW8F160</accession>
<evidence type="ECO:0000313" key="3">
    <source>
        <dbReference type="Proteomes" id="UP001617427"/>
    </source>
</evidence>